<dbReference type="Gene3D" id="1.10.287.130">
    <property type="match status" value="1"/>
</dbReference>
<keyword evidence="8" id="KW-0902">Two-component regulatory system</keyword>
<dbReference type="InterPro" id="IPR029016">
    <property type="entry name" value="GAF-like_dom_sf"/>
</dbReference>
<evidence type="ECO:0000256" key="5">
    <source>
        <dbReference type="ARBA" id="ARBA00022741"/>
    </source>
</evidence>
<dbReference type="PRINTS" id="PR00344">
    <property type="entry name" value="BCTRLSENSOR"/>
</dbReference>
<evidence type="ECO:0000313" key="12">
    <source>
        <dbReference type="Proteomes" id="UP000178606"/>
    </source>
</evidence>
<proteinExistence type="predicted"/>
<dbReference type="InterPro" id="IPR036097">
    <property type="entry name" value="HisK_dim/P_sf"/>
</dbReference>
<keyword evidence="6" id="KW-0418">Kinase</keyword>
<dbReference type="GO" id="GO:0000155">
    <property type="term" value="F:phosphorelay sensor kinase activity"/>
    <property type="evidence" value="ECO:0007669"/>
    <property type="project" value="InterPro"/>
</dbReference>
<dbReference type="GO" id="GO:0005524">
    <property type="term" value="F:ATP binding"/>
    <property type="evidence" value="ECO:0007669"/>
    <property type="project" value="UniProtKB-KW"/>
</dbReference>
<dbReference type="InterPro" id="IPR036890">
    <property type="entry name" value="HATPase_C_sf"/>
</dbReference>
<comment type="catalytic activity">
    <reaction evidence="1">
        <text>ATP + protein L-histidine = ADP + protein N-phospho-L-histidine.</text>
        <dbReference type="EC" id="2.7.13.3"/>
    </reaction>
</comment>
<protein>
    <recommendedName>
        <fullName evidence="2">histidine kinase</fullName>
        <ecNumber evidence="2">2.7.13.3</ecNumber>
    </recommendedName>
</protein>
<dbReference type="CDD" id="cd00082">
    <property type="entry name" value="HisKA"/>
    <property type="match status" value="1"/>
</dbReference>
<dbReference type="InterPro" id="IPR005467">
    <property type="entry name" value="His_kinase_dom"/>
</dbReference>
<reference evidence="11 12" key="1">
    <citation type="journal article" date="2016" name="Nat. Commun.">
        <title>Thousands of microbial genomes shed light on interconnected biogeochemical processes in an aquifer system.</title>
        <authorList>
            <person name="Anantharaman K."/>
            <person name="Brown C.T."/>
            <person name="Hug L.A."/>
            <person name="Sharon I."/>
            <person name="Castelle C.J."/>
            <person name="Probst A.J."/>
            <person name="Thomas B.C."/>
            <person name="Singh A."/>
            <person name="Wilkins M.J."/>
            <person name="Karaoz U."/>
            <person name="Brodie E.L."/>
            <person name="Williams K.H."/>
            <person name="Hubbard S.S."/>
            <person name="Banfield J.F."/>
        </authorList>
    </citation>
    <scope>NUCLEOTIDE SEQUENCE [LARGE SCALE GENOMIC DNA]</scope>
    <source>
        <strain evidence="12">RIFCSPLOWO2_12_FULL_64_10</strain>
    </source>
</reference>
<evidence type="ECO:0000256" key="8">
    <source>
        <dbReference type="ARBA" id="ARBA00023012"/>
    </source>
</evidence>
<evidence type="ECO:0000256" key="9">
    <source>
        <dbReference type="SAM" id="MobiDB-lite"/>
    </source>
</evidence>
<dbReference type="SMART" id="SM00387">
    <property type="entry name" value="HATPase_c"/>
    <property type="match status" value="1"/>
</dbReference>
<dbReference type="SUPFAM" id="SSF47384">
    <property type="entry name" value="Homodimeric domain of signal transducing histidine kinase"/>
    <property type="match status" value="1"/>
</dbReference>
<evidence type="ECO:0000256" key="2">
    <source>
        <dbReference type="ARBA" id="ARBA00012438"/>
    </source>
</evidence>
<evidence type="ECO:0000313" key="11">
    <source>
        <dbReference type="EMBL" id="OGG44933.1"/>
    </source>
</evidence>
<evidence type="ECO:0000256" key="1">
    <source>
        <dbReference type="ARBA" id="ARBA00000085"/>
    </source>
</evidence>
<accession>A0A1F6C733</accession>
<dbReference type="InterPro" id="IPR003661">
    <property type="entry name" value="HisK_dim/P_dom"/>
</dbReference>
<sequence>MGRGAGDQDTGTLGGCKSLDGQDGADDREQEIVAAVREIERAYGAQTLLYSLIEKIGGEVDVDRICRVAVQEMEDALGASTLLLMLLDEPTGALSVKAASGVCADRAEGFRLRPDACVIGRALRSLRPIAARCGEGVERLPFPADYLLSVPMVVRGRTIGAILACDKKAGGEFLTPEIKLACALAAYVGAALSNAFLIAHKEAQAAALSKSDRLLRQSYENLLQADKMATLGLIVGTALHDVNNFLTTISGHVQLLEMSDPDPHRRASYRNVLRATDGIRGLIQGIQGFSRKSAEAYALLDVRRPLEEAISLIEKFLTVNRIRLIRAFRTGLPPIMGSLNQLEQVFLNLIQNAAHAMGMGGALTLSADAEGGDVVLTVADTGCGIPEEHIGQVFDVFFTTKPAGKGTGLGLSICKRIVEEHGGSVGVESEVGVGTRFTIRLPGVRNVSDFNGVSRAVYPDVKTFQSPVSFL</sequence>
<dbReference type="PANTHER" id="PTHR43065">
    <property type="entry name" value="SENSOR HISTIDINE KINASE"/>
    <property type="match status" value="1"/>
</dbReference>
<dbReference type="Gene3D" id="3.30.450.40">
    <property type="match status" value="1"/>
</dbReference>
<keyword evidence="3" id="KW-0597">Phosphoprotein</keyword>
<gene>
    <name evidence="11" type="ORF">A3F84_05715</name>
</gene>
<dbReference type="SMART" id="SM00065">
    <property type="entry name" value="GAF"/>
    <property type="match status" value="1"/>
</dbReference>
<evidence type="ECO:0000256" key="4">
    <source>
        <dbReference type="ARBA" id="ARBA00022679"/>
    </source>
</evidence>
<feature type="region of interest" description="Disordered" evidence="9">
    <location>
        <begin position="1"/>
        <end position="25"/>
    </location>
</feature>
<organism evidence="11 12">
    <name type="scientific">Handelsmanbacteria sp. (strain RIFCSPLOWO2_12_FULL_64_10)</name>
    <dbReference type="NCBI Taxonomy" id="1817868"/>
    <lineage>
        <taxon>Bacteria</taxon>
        <taxon>Candidatus Handelsmaniibacteriota</taxon>
    </lineage>
</organism>
<evidence type="ECO:0000259" key="10">
    <source>
        <dbReference type="PROSITE" id="PS50109"/>
    </source>
</evidence>
<comment type="caution">
    <text evidence="11">The sequence shown here is derived from an EMBL/GenBank/DDBJ whole genome shotgun (WGS) entry which is preliminary data.</text>
</comment>
<evidence type="ECO:0000256" key="7">
    <source>
        <dbReference type="ARBA" id="ARBA00022840"/>
    </source>
</evidence>
<keyword evidence="4" id="KW-0808">Transferase</keyword>
<dbReference type="InterPro" id="IPR003594">
    <property type="entry name" value="HATPase_dom"/>
</dbReference>
<dbReference type="Pfam" id="PF13185">
    <property type="entry name" value="GAF_2"/>
    <property type="match status" value="1"/>
</dbReference>
<keyword evidence="5" id="KW-0547">Nucleotide-binding</keyword>
<dbReference type="EC" id="2.7.13.3" evidence="2"/>
<dbReference type="InterPro" id="IPR003018">
    <property type="entry name" value="GAF"/>
</dbReference>
<evidence type="ECO:0000256" key="3">
    <source>
        <dbReference type="ARBA" id="ARBA00022553"/>
    </source>
</evidence>
<dbReference type="PROSITE" id="PS50109">
    <property type="entry name" value="HIS_KIN"/>
    <property type="match status" value="1"/>
</dbReference>
<name>A0A1F6C733_HANXR</name>
<dbReference type="SUPFAM" id="SSF55874">
    <property type="entry name" value="ATPase domain of HSP90 chaperone/DNA topoisomerase II/histidine kinase"/>
    <property type="match status" value="1"/>
</dbReference>
<dbReference type="AlphaFoldDB" id="A0A1F6C733"/>
<dbReference type="Proteomes" id="UP000178606">
    <property type="component" value="Unassembled WGS sequence"/>
</dbReference>
<dbReference type="InterPro" id="IPR004358">
    <property type="entry name" value="Sig_transdc_His_kin-like_C"/>
</dbReference>
<dbReference type="Gene3D" id="3.30.565.10">
    <property type="entry name" value="Histidine kinase-like ATPase, C-terminal domain"/>
    <property type="match status" value="1"/>
</dbReference>
<dbReference type="PANTHER" id="PTHR43065:SF10">
    <property type="entry name" value="PEROXIDE STRESS-ACTIVATED HISTIDINE KINASE MAK3"/>
    <property type="match status" value="1"/>
</dbReference>
<feature type="domain" description="Histidine kinase" evidence="10">
    <location>
        <begin position="237"/>
        <end position="445"/>
    </location>
</feature>
<dbReference type="Pfam" id="PF02518">
    <property type="entry name" value="HATPase_c"/>
    <property type="match status" value="1"/>
</dbReference>
<dbReference type="SUPFAM" id="SSF55781">
    <property type="entry name" value="GAF domain-like"/>
    <property type="match status" value="1"/>
</dbReference>
<keyword evidence="7" id="KW-0067">ATP-binding</keyword>
<evidence type="ECO:0000256" key="6">
    <source>
        <dbReference type="ARBA" id="ARBA00022777"/>
    </source>
</evidence>
<dbReference type="EMBL" id="MFKF01000391">
    <property type="protein sequence ID" value="OGG44933.1"/>
    <property type="molecule type" value="Genomic_DNA"/>
</dbReference>